<name>A0ABN3KF65_9ACTN</name>
<reference evidence="3 4" key="1">
    <citation type="journal article" date="2019" name="Int. J. Syst. Evol. Microbiol.">
        <title>The Global Catalogue of Microorganisms (GCM) 10K type strain sequencing project: providing services to taxonomists for standard genome sequencing and annotation.</title>
        <authorList>
            <consortium name="The Broad Institute Genomics Platform"/>
            <consortium name="The Broad Institute Genome Sequencing Center for Infectious Disease"/>
            <person name="Wu L."/>
            <person name="Ma J."/>
        </authorList>
    </citation>
    <scope>NUCLEOTIDE SEQUENCE [LARGE SCALE GENOMIC DNA]</scope>
    <source>
        <strain evidence="3 4">JCM 3325</strain>
    </source>
</reference>
<protein>
    <recommendedName>
        <fullName evidence="5">DUF4386 family protein</fullName>
    </recommendedName>
</protein>
<evidence type="ECO:0000313" key="4">
    <source>
        <dbReference type="Proteomes" id="UP001501231"/>
    </source>
</evidence>
<keyword evidence="2" id="KW-0472">Membrane</keyword>
<gene>
    <name evidence="3" type="ORF">GCM10010191_88350</name>
</gene>
<feature type="transmembrane region" description="Helical" evidence="2">
    <location>
        <begin position="99"/>
        <end position="129"/>
    </location>
</feature>
<dbReference type="Proteomes" id="UP001501231">
    <property type="component" value="Unassembled WGS sequence"/>
</dbReference>
<accession>A0ABN3KF65</accession>
<feature type="transmembrane region" description="Helical" evidence="2">
    <location>
        <begin position="150"/>
        <end position="172"/>
    </location>
</feature>
<keyword evidence="2" id="KW-0812">Transmembrane</keyword>
<evidence type="ECO:0000256" key="1">
    <source>
        <dbReference type="SAM" id="MobiDB-lite"/>
    </source>
</evidence>
<dbReference type="RefSeq" id="WP_344597670.1">
    <property type="nucleotide sequence ID" value="NZ_BAAARW010000042.1"/>
</dbReference>
<evidence type="ECO:0008006" key="5">
    <source>
        <dbReference type="Google" id="ProtNLM"/>
    </source>
</evidence>
<dbReference type="EMBL" id="BAAARW010000042">
    <property type="protein sequence ID" value="GAA2455463.1"/>
    <property type="molecule type" value="Genomic_DNA"/>
</dbReference>
<feature type="transmembrane region" description="Helical" evidence="2">
    <location>
        <begin position="48"/>
        <end position="71"/>
    </location>
</feature>
<keyword evidence="2" id="KW-1133">Transmembrane helix</keyword>
<evidence type="ECO:0000313" key="3">
    <source>
        <dbReference type="EMBL" id="GAA2455463.1"/>
    </source>
</evidence>
<feature type="transmembrane region" description="Helical" evidence="2">
    <location>
        <begin position="18"/>
        <end position="36"/>
    </location>
</feature>
<organism evidence="3 4">
    <name type="scientific">Actinomadura vinacea</name>
    <dbReference type="NCBI Taxonomy" id="115336"/>
    <lineage>
        <taxon>Bacteria</taxon>
        <taxon>Bacillati</taxon>
        <taxon>Actinomycetota</taxon>
        <taxon>Actinomycetes</taxon>
        <taxon>Streptosporangiales</taxon>
        <taxon>Thermomonosporaceae</taxon>
        <taxon>Actinomadura</taxon>
    </lineage>
</organism>
<comment type="caution">
    <text evidence="3">The sequence shown here is derived from an EMBL/GenBank/DDBJ whole genome shotgun (WGS) entry which is preliminary data.</text>
</comment>
<feature type="transmembrane region" description="Helical" evidence="2">
    <location>
        <begin position="178"/>
        <end position="211"/>
    </location>
</feature>
<sequence>MDFRLAGRIRGLDTLTRFAFHAAPACMLAYGVARLLDGLDGQHGPGPAWTIGHVFFLAALLLFGGVIVGLYRCVPAAAGAGPRTHGRHAGRAPRPGRPIAAAAAAVGLAGLLAFIRIAVIDVIVGLRAADAAEKRALARRYADVPALPKVLYEIGPVFFEVGLLALLLHLALGRPQRVSWWSLSLIAVGLIALILELDLLPVSAALVWLGLASIAPRPAAARHVERAEPHSRRGLHHTGEVVAERPPSR</sequence>
<proteinExistence type="predicted"/>
<evidence type="ECO:0000256" key="2">
    <source>
        <dbReference type="SAM" id="Phobius"/>
    </source>
</evidence>
<feature type="region of interest" description="Disordered" evidence="1">
    <location>
        <begin position="225"/>
        <end position="249"/>
    </location>
</feature>
<keyword evidence="4" id="KW-1185">Reference proteome</keyword>